<reference evidence="2 3" key="3">
    <citation type="submission" date="2019-03" db="EMBL/GenBank/DDBJ databases">
        <title>An improved genome assembly of the fluke Schistosoma japonicum.</title>
        <authorList>
            <person name="Hu W."/>
            <person name="Luo F."/>
            <person name="Yin M."/>
            <person name="Mo X."/>
            <person name="Sun C."/>
            <person name="Wu Q."/>
            <person name="Zhu B."/>
            <person name="Xiang M."/>
            <person name="Wang J."/>
            <person name="Wang Y."/>
            <person name="Zhang T."/>
            <person name="Xu B."/>
            <person name="Zheng H."/>
            <person name="Feng Z."/>
        </authorList>
    </citation>
    <scope>NUCLEOTIDE SEQUENCE [LARGE SCALE GENOMIC DNA]</scope>
    <source>
        <strain evidence="2">HuSjv2</strain>
        <tissue evidence="2">Worms</tissue>
    </source>
</reference>
<organism evidence="1">
    <name type="scientific">Schistosoma japonicum</name>
    <name type="common">Blood fluke</name>
    <dbReference type="NCBI Taxonomy" id="6182"/>
    <lineage>
        <taxon>Eukaryota</taxon>
        <taxon>Metazoa</taxon>
        <taxon>Spiralia</taxon>
        <taxon>Lophotrochozoa</taxon>
        <taxon>Platyhelminthes</taxon>
        <taxon>Trematoda</taxon>
        <taxon>Digenea</taxon>
        <taxon>Strigeidida</taxon>
        <taxon>Schistosomatoidea</taxon>
        <taxon>Schistosomatidae</taxon>
        <taxon>Schistosoma</taxon>
    </lineage>
</organism>
<evidence type="ECO:0000313" key="2">
    <source>
        <dbReference type="EMBL" id="TNN19853.1"/>
    </source>
</evidence>
<reference evidence="1" key="2">
    <citation type="submission" date="2009-03" db="EMBL/GenBank/DDBJ databases">
        <authorList>
            <person name="Gang L."/>
        </authorList>
    </citation>
    <scope>NUCLEOTIDE SEQUENCE</scope>
    <source>
        <strain evidence="1">Anhui</strain>
    </source>
</reference>
<sequence>MIKMICGTDKEHNISVLEVVRNELKQTVPSQPVYKRFGGNIFFPVSRTIALMKCEEELMNLRSAPSQSETNKK</sequence>
<accession>C1LH34</accession>
<evidence type="ECO:0000313" key="1">
    <source>
        <dbReference type="EMBL" id="CAX74012.1"/>
    </source>
</evidence>
<dbReference type="EMBL" id="SKCS01000039">
    <property type="protein sequence ID" value="TNN19854.1"/>
    <property type="molecule type" value="Genomic_DNA"/>
</dbReference>
<name>C1LH34_SCHJA</name>
<dbReference type="EMBL" id="FN318283">
    <property type="protein sequence ID" value="CAX74012.1"/>
    <property type="molecule type" value="mRNA"/>
</dbReference>
<dbReference type="EMBL" id="SKCS01000039">
    <property type="protein sequence ID" value="TNN19855.1"/>
    <property type="molecule type" value="Genomic_DNA"/>
</dbReference>
<evidence type="ECO:0000313" key="3">
    <source>
        <dbReference type="Proteomes" id="UP000311919"/>
    </source>
</evidence>
<dbReference type="EMBL" id="SKCS01000039">
    <property type="protein sequence ID" value="TNN19853.1"/>
    <property type="molecule type" value="Genomic_DNA"/>
</dbReference>
<protein>
    <submittedName>
        <fullName evidence="1">Uncharacterized protein</fullName>
    </submittedName>
</protein>
<keyword evidence="3" id="KW-1185">Reference proteome</keyword>
<dbReference type="Proteomes" id="UP000311919">
    <property type="component" value="Unassembled WGS sequence"/>
</dbReference>
<dbReference type="AlphaFoldDB" id="C1LH34"/>
<reference evidence="1" key="1">
    <citation type="journal article" date="2009" name="Nature">
        <title>The Schistosoma japonicum genome reveals features of host-parasite interplay.</title>
        <authorList>
            <person name="Liu F."/>
            <person name="Zhou Y."/>
            <person name="Wang Z.Q."/>
            <person name="Lu G."/>
            <person name="Zheng H."/>
            <person name="Brindley P.J."/>
            <person name="McManus D.P."/>
            <person name="Blair D."/>
            <person name="Zhang Q.H."/>
            <person name="Zhong Y."/>
            <person name="Wang S."/>
            <person name="Han Z.G."/>
            <person name="Chen Z."/>
        </authorList>
    </citation>
    <scope>NUCLEOTIDE SEQUENCE</scope>
    <source>
        <strain evidence="1">Anhui</strain>
    </source>
</reference>
<gene>
    <name evidence="2" type="ORF">EWB00_006041</name>
</gene>
<proteinExistence type="evidence at transcript level"/>
<dbReference type="OrthoDB" id="6254457at2759"/>